<evidence type="ECO:0000313" key="4">
    <source>
        <dbReference type="EMBL" id="TGD95649.1"/>
    </source>
</evidence>
<evidence type="ECO:0000256" key="3">
    <source>
        <dbReference type="RuleBase" id="RU000363"/>
    </source>
</evidence>
<dbReference type="PANTHER" id="PTHR44196:SF2">
    <property type="entry name" value="SHORT-CHAIN DEHYDROGENASE-RELATED"/>
    <property type="match status" value="1"/>
</dbReference>
<protein>
    <submittedName>
        <fullName evidence="4">SDR family oxidoreductase</fullName>
    </submittedName>
</protein>
<gene>
    <name evidence="4" type="ORF">EU555_27310</name>
</gene>
<dbReference type="PRINTS" id="PR00080">
    <property type="entry name" value="SDRFAMILY"/>
</dbReference>
<dbReference type="AlphaFoldDB" id="A0A4Z0NJ79"/>
<dbReference type="SUPFAM" id="SSF51735">
    <property type="entry name" value="NAD(P)-binding Rossmann-fold domains"/>
    <property type="match status" value="1"/>
</dbReference>
<dbReference type="PIRSF" id="PIRSF000126">
    <property type="entry name" value="11-beta-HSD1"/>
    <property type="match status" value="1"/>
</dbReference>
<dbReference type="InterPro" id="IPR002347">
    <property type="entry name" value="SDR_fam"/>
</dbReference>
<keyword evidence="2" id="KW-0560">Oxidoreductase</keyword>
<dbReference type="GO" id="GO:0016491">
    <property type="term" value="F:oxidoreductase activity"/>
    <property type="evidence" value="ECO:0007669"/>
    <property type="project" value="UniProtKB-KW"/>
</dbReference>
<keyword evidence="5" id="KW-1185">Reference proteome</keyword>
<comment type="caution">
    <text evidence="4">The sequence shown here is derived from an EMBL/GenBank/DDBJ whole genome shotgun (WGS) entry which is preliminary data.</text>
</comment>
<dbReference type="Pfam" id="PF00106">
    <property type="entry name" value="adh_short"/>
    <property type="match status" value="1"/>
</dbReference>
<dbReference type="EMBL" id="SRLB01000027">
    <property type="protein sequence ID" value="TGD95649.1"/>
    <property type="molecule type" value="Genomic_DNA"/>
</dbReference>
<evidence type="ECO:0000256" key="2">
    <source>
        <dbReference type="ARBA" id="ARBA00023002"/>
    </source>
</evidence>
<dbReference type="InterPro" id="IPR036291">
    <property type="entry name" value="NAD(P)-bd_dom_sf"/>
</dbReference>
<evidence type="ECO:0000256" key="1">
    <source>
        <dbReference type="ARBA" id="ARBA00006484"/>
    </source>
</evidence>
<dbReference type="CDD" id="cd05233">
    <property type="entry name" value="SDR_c"/>
    <property type="match status" value="1"/>
</dbReference>
<accession>A0A4Z0NJ79</accession>
<organism evidence="4 5">
    <name type="scientific">Methylobacterium nonmethylotrophicum</name>
    <dbReference type="NCBI Taxonomy" id="1141884"/>
    <lineage>
        <taxon>Bacteria</taxon>
        <taxon>Pseudomonadati</taxon>
        <taxon>Pseudomonadota</taxon>
        <taxon>Alphaproteobacteria</taxon>
        <taxon>Hyphomicrobiales</taxon>
        <taxon>Methylobacteriaceae</taxon>
        <taxon>Methylobacterium</taxon>
    </lineage>
</organism>
<dbReference type="GO" id="GO:0016020">
    <property type="term" value="C:membrane"/>
    <property type="evidence" value="ECO:0007669"/>
    <property type="project" value="TreeGrafter"/>
</dbReference>
<dbReference type="PANTHER" id="PTHR44196">
    <property type="entry name" value="DEHYDROGENASE/REDUCTASE SDR FAMILY MEMBER 7B"/>
    <property type="match status" value="1"/>
</dbReference>
<reference evidence="4 5" key="1">
    <citation type="submission" date="2019-04" db="EMBL/GenBank/DDBJ databases">
        <authorList>
            <person name="Feng G."/>
            <person name="Zhu H."/>
        </authorList>
    </citation>
    <scope>NUCLEOTIDE SEQUENCE [LARGE SCALE GENOMIC DNA]</scope>
    <source>
        <strain evidence="4 5">6HR-1</strain>
    </source>
</reference>
<name>A0A4Z0NJ79_9HYPH</name>
<dbReference type="Gene3D" id="3.40.50.720">
    <property type="entry name" value="NAD(P)-binding Rossmann-like Domain"/>
    <property type="match status" value="1"/>
</dbReference>
<dbReference type="Proteomes" id="UP000297535">
    <property type="component" value="Unassembled WGS sequence"/>
</dbReference>
<sequence length="257" mass="25992">MNTGGDARWTLVTGASSGIGAEIARAFAGHGRPLVLSARRTERLEALAAELAVPVAVVPADLAAPGGAEGLIAAVAAKGIVLHTLVNNAGFGLRGRFAALPARDQAEMVAVNVTAPTILCRLVLPGLIARRAGGILNVASVVGYLPGPNMAAYYASKAYLLSLSEALYEEARPHGVTVTAICPGATATEFSARADVGGTKRVTGTVMTPGAVARAAVAGHLAGRAVVIPGAANRAAVLGARLMPRWLSRKVAARLQG</sequence>
<dbReference type="OrthoDB" id="9808814at2"/>
<evidence type="ECO:0000313" key="5">
    <source>
        <dbReference type="Proteomes" id="UP000297535"/>
    </source>
</evidence>
<comment type="similarity">
    <text evidence="1 3">Belongs to the short-chain dehydrogenases/reductases (SDR) family.</text>
</comment>
<dbReference type="PRINTS" id="PR00081">
    <property type="entry name" value="GDHRDH"/>
</dbReference>
<proteinExistence type="inferred from homology"/>